<dbReference type="RefSeq" id="WP_015250576.1">
    <property type="nucleotide sequence ID" value="NC_019892.1"/>
</dbReference>
<dbReference type="InterPro" id="IPR010870">
    <property type="entry name" value="Porin_O/P"/>
</dbReference>
<gene>
    <name evidence="2" type="ordered locus">Sinac_7477</name>
</gene>
<feature type="compositionally biased region" description="Basic and acidic residues" evidence="1">
    <location>
        <begin position="85"/>
        <end position="99"/>
    </location>
</feature>
<protein>
    <submittedName>
        <fullName evidence="2">Phosphate-selective porin</fullName>
    </submittedName>
</protein>
<feature type="compositionally biased region" description="Polar residues" evidence="1">
    <location>
        <begin position="129"/>
        <end position="138"/>
    </location>
</feature>
<dbReference type="EMBL" id="CP003364">
    <property type="protein sequence ID" value="AGA31511.1"/>
    <property type="molecule type" value="Genomic_DNA"/>
</dbReference>
<dbReference type="KEGG" id="saci:Sinac_7477"/>
<feature type="compositionally biased region" description="Basic and acidic residues" evidence="1">
    <location>
        <begin position="54"/>
        <end position="77"/>
    </location>
</feature>
<dbReference type="HOGENOM" id="CLU_033714_0_0_0"/>
<organism evidence="2 3">
    <name type="scientific">Singulisphaera acidiphila (strain ATCC BAA-1392 / DSM 18658 / VKM B-2454 / MOB10)</name>
    <dbReference type="NCBI Taxonomy" id="886293"/>
    <lineage>
        <taxon>Bacteria</taxon>
        <taxon>Pseudomonadati</taxon>
        <taxon>Planctomycetota</taxon>
        <taxon>Planctomycetia</taxon>
        <taxon>Isosphaerales</taxon>
        <taxon>Isosphaeraceae</taxon>
        <taxon>Singulisphaera</taxon>
    </lineage>
</organism>
<feature type="region of interest" description="Disordered" evidence="1">
    <location>
        <begin position="27"/>
        <end position="166"/>
    </location>
</feature>
<proteinExistence type="predicted"/>
<evidence type="ECO:0000256" key="1">
    <source>
        <dbReference type="SAM" id="MobiDB-lite"/>
    </source>
</evidence>
<name>L0DT19_SINAD</name>
<dbReference type="SUPFAM" id="SSF56935">
    <property type="entry name" value="Porins"/>
    <property type="match status" value="1"/>
</dbReference>
<keyword evidence="3" id="KW-1185">Reference proteome</keyword>
<dbReference type="STRING" id="886293.Sinac_7477"/>
<dbReference type="AlphaFoldDB" id="L0DT19"/>
<dbReference type="Proteomes" id="UP000010798">
    <property type="component" value="Chromosome"/>
</dbReference>
<sequence>MIRPKELYQLHWISLLFLGEVLASGPTNARGEEQAPSVPASDDPAKEVAPSPDLQKELLDRLRKMEQRLDRVTKQNEDLSQANKKLTEQVEDLSREIKKPGRSGGSGESTAVAPDSDNAKPAASPRISGGQSDLTQPPSAGGGSKASGGDPTVTGRAQEAGNRHRGKLSLKSSYDFENDGFIWSTEDDEISLGIRAMSQVEARIYQQPNQNPVSSGFYNPRSRLYFEGHLSRPIQYEVSVQNTFDTVNLLDAYLNFNYDPRLQLRLGRYKSPFTYEWYRIHVWDLLAPERSLFANNFEGNRRFGLMGWGTLFEHRLEYAVGTFNTQRNSYQPFNNRQDVMAFLNAKPFYNREEGFLLRDLQFGGSVDAGHEDQPTVPGVLRTNSAPAAAAINSTGAGNDATLPFLAFNADVRERGPRALWELHTAYYYRGLTLLGAWQGGYESYAKGTEGSATRIPINGWFAQAGYILTGETIRDRTLIDPIHPFDLRPGKFGLGAFEVTARYSELDLNSRVFTAGLADPNLWTNRTEMTDVGFNWYLNKFVKIYFDWEHTMFAQPVIYRPGPSLQKTSDLFWLRMQLYF</sequence>
<dbReference type="OrthoDB" id="9807854at2"/>
<dbReference type="Gene3D" id="2.40.160.10">
    <property type="entry name" value="Porin"/>
    <property type="match status" value="1"/>
</dbReference>
<evidence type="ECO:0000313" key="3">
    <source>
        <dbReference type="Proteomes" id="UP000010798"/>
    </source>
</evidence>
<dbReference type="eggNOG" id="COG3746">
    <property type="taxonomic scope" value="Bacteria"/>
</dbReference>
<accession>L0DT19</accession>
<reference evidence="2 3" key="1">
    <citation type="submission" date="2012-02" db="EMBL/GenBank/DDBJ databases">
        <title>Complete sequence of chromosome of Singulisphaera acidiphila DSM 18658.</title>
        <authorList>
            <consortium name="US DOE Joint Genome Institute (JGI-PGF)"/>
            <person name="Lucas S."/>
            <person name="Copeland A."/>
            <person name="Lapidus A."/>
            <person name="Glavina del Rio T."/>
            <person name="Dalin E."/>
            <person name="Tice H."/>
            <person name="Bruce D."/>
            <person name="Goodwin L."/>
            <person name="Pitluck S."/>
            <person name="Peters L."/>
            <person name="Ovchinnikova G."/>
            <person name="Chertkov O."/>
            <person name="Kyrpides N."/>
            <person name="Mavromatis K."/>
            <person name="Ivanova N."/>
            <person name="Brettin T."/>
            <person name="Detter J.C."/>
            <person name="Han C."/>
            <person name="Larimer F."/>
            <person name="Land M."/>
            <person name="Hauser L."/>
            <person name="Markowitz V."/>
            <person name="Cheng J.-F."/>
            <person name="Hugenholtz P."/>
            <person name="Woyke T."/>
            <person name="Wu D."/>
            <person name="Tindall B."/>
            <person name="Pomrenke H."/>
            <person name="Brambilla E."/>
            <person name="Klenk H.-P."/>
            <person name="Eisen J.A."/>
        </authorList>
    </citation>
    <scope>NUCLEOTIDE SEQUENCE [LARGE SCALE GENOMIC DNA]</scope>
    <source>
        <strain evidence="3">ATCC BAA-1392 / DSM 18658 / VKM B-2454 / MOB10</strain>
    </source>
</reference>
<evidence type="ECO:0000313" key="2">
    <source>
        <dbReference type="EMBL" id="AGA31511.1"/>
    </source>
</evidence>
<dbReference type="Pfam" id="PF07396">
    <property type="entry name" value="Porin_O_P"/>
    <property type="match status" value="1"/>
</dbReference>
<dbReference type="InterPro" id="IPR023614">
    <property type="entry name" value="Porin_dom_sf"/>
</dbReference>